<name>A0AAE0WTU8_9PEZI</name>
<evidence type="ECO:0000313" key="3">
    <source>
        <dbReference type="Proteomes" id="UP001274830"/>
    </source>
</evidence>
<organism evidence="2 3">
    <name type="scientific">Recurvomyces mirabilis</name>
    <dbReference type="NCBI Taxonomy" id="574656"/>
    <lineage>
        <taxon>Eukaryota</taxon>
        <taxon>Fungi</taxon>
        <taxon>Dikarya</taxon>
        <taxon>Ascomycota</taxon>
        <taxon>Pezizomycotina</taxon>
        <taxon>Dothideomycetes</taxon>
        <taxon>Dothideomycetidae</taxon>
        <taxon>Mycosphaerellales</taxon>
        <taxon>Teratosphaeriaceae</taxon>
        <taxon>Recurvomyces</taxon>
    </lineage>
</organism>
<reference evidence="2" key="1">
    <citation type="submission" date="2023-07" db="EMBL/GenBank/DDBJ databases">
        <title>Black Yeasts Isolated from many extreme environments.</title>
        <authorList>
            <person name="Coleine C."/>
            <person name="Stajich J.E."/>
            <person name="Selbmann L."/>
        </authorList>
    </citation>
    <scope>NUCLEOTIDE SEQUENCE</scope>
    <source>
        <strain evidence="2">CCFEE 5485</strain>
    </source>
</reference>
<dbReference type="InterPro" id="IPR001810">
    <property type="entry name" value="F-box_dom"/>
</dbReference>
<gene>
    <name evidence="2" type="ORF">LTR78_002169</name>
</gene>
<keyword evidence="3" id="KW-1185">Reference proteome</keyword>
<evidence type="ECO:0000313" key="2">
    <source>
        <dbReference type="EMBL" id="KAK3678074.1"/>
    </source>
</evidence>
<dbReference type="CDD" id="cd09917">
    <property type="entry name" value="F-box_SF"/>
    <property type="match status" value="1"/>
</dbReference>
<sequence length="522" mass="59305">MASPAATPTPTPTPCPVLELSHELLHSIFLQVDHPSELAKLSLTCRDFNHYIRSNRLLHKEIYVRRYDEPKLDRPGDEEADWEQDLHDLVKLERLLECEGREQKLKKLDYAQRHIMRLIETANPDQSSNIELLRNHFVRSENADAFLCSSSLFARAGNELQRAAPTEELRQASAKLHCMFGVPIDQVPSRSSSSQAQSDVSLSPSRCTRLQMRPYPTHTYARSKVYDLREYTDASLWGPFLNDGSQRVDWEKVEAVMIVLGFNLNRFTERSDGRWQRVWDTPFEGAASNSYRSISSPTAAVSKDLEVAEQDASMLKIRELAASLDAQDPYGVSGTWMRVVCFLDYNDLYAYNFTTRTASGEPRPPVDTEEAIRLIKIKLQVTKILPPGSGDEDDEGYNEETGGDGLNWSAFRGERLPIVHFRGSSRSLHASWDPNANSKIRGTVRQTPEGEIRWTTFSIFHGEERWRSEGIQVGGIRSARGVLGNWFDKDYDIHGPAGPTAFWKLTDDLDEERNSSMPLAYY</sequence>
<dbReference type="Pfam" id="PF00646">
    <property type="entry name" value="F-box"/>
    <property type="match status" value="1"/>
</dbReference>
<dbReference type="Proteomes" id="UP001274830">
    <property type="component" value="Unassembled WGS sequence"/>
</dbReference>
<dbReference type="AlphaFoldDB" id="A0AAE0WTU8"/>
<feature type="domain" description="F-box" evidence="1">
    <location>
        <begin position="18"/>
        <end position="59"/>
    </location>
</feature>
<protein>
    <recommendedName>
        <fullName evidence="1">F-box domain-containing protein</fullName>
    </recommendedName>
</protein>
<comment type="caution">
    <text evidence="2">The sequence shown here is derived from an EMBL/GenBank/DDBJ whole genome shotgun (WGS) entry which is preliminary data.</text>
</comment>
<dbReference type="InterPro" id="IPR036047">
    <property type="entry name" value="F-box-like_dom_sf"/>
</dbReference>
<dbReference type="SUPFAM" id="SSF81383">
    <property type="entry name" value="F-box domain"/>
    <property type="match status" value="1"/>
</dbReference>
<proteinExistence type="predicted"/>
<dbReference type="EMBL" id="JAUTXT010000005">
    <property type="protein sequence ID" value="KAK3678074.1"/>
    <property type="molecule type" value="Genomic_DNA"/>
</dbReference>
<accession>A0AAE0WTU8</accession>
<evidence type="ECO:0000259" key="1">
    <source>
        <dbReference type="Pfam" id="PF00646"/>
    </source>
</evidence>